<dbReference type="Gene3D" id="3.10.180.10">
    <property type="entry name" value="2,3-Dihydroxybiphenyl 1,2-Dioxygenase, domain 1"/>
    <property type="match status" value="1"/>
</dbReference>
<evidence type="ECO:0000313" key="3">
    <source>
        <dbReference type="Proteomes" id="UP001205105"/>
    </source>
</evidence>
<dbReference type="Proteomes" id="UP001205105">
    <property type="component" value="Unassembled WGS sequence"/>
</dbReference>
<dbReference type="PANTHER" id="PTHR47802:SF1">
    <property type="entry name" value="GLYOXALASE FAMILY PROTEIN, EXPRESSED"/>
    <property type="match status" value="1"/>
</dbReference>
<evidence type="ECO:0000313" key="2">
    <source>
        <dbReference type="EMBL" id="KAI7839499.1"/>
    </source>
</evidence>
<dbReference type="InterPro" id="IPR029068">
    <property type="entry name" value="Glyas_Bleomycin-R_OHBP_Dase"/>
</dbReference>
<comment type="caution">
    <text evidence="2">The sequence shown here is derived from an EMBL/GenBank/DDBJ whole genome shotgun (WGS) entry which is preliminary data.</text>
</comment>
<keyword evidence="3" id="KW-1185">Reference proteome</keyword>
<accession>A0AAD5DNE1</accession>
<reference evidence="2" key="1">
    <citation type="submission" date="2020-11" db="EMBL/GenBank/DDBJ databases">
        <title>Chlorella ohadii genome sequencing and assembly.</title>
        <authorList>
            <person name="Murik O."/>
            <person name="Treves H."/>
            <person name="Kedem I."/>
            <person name="Shotland Y."/>
            <person name="Kaplan A."/>
        </authorList>
    </citation>
    <scope>NUCLEOTIDE SEQUENCE</scope>
    <source>
        <strain evidence="2">1</strain>
    </source>
</reference>
<name>A0AAD5DNE1_9CHLO</name>
<dbReference type="EMBL" id="JADXDR010000100">
    <property type="protein sequence ID" value="KAI7839499.1"/>
    <property type="molecule type" value="Genomic_DNA"/>
</dbReference>
<dbReference type="PROSITE" id="PS51819">
    <property type="entry name" value="VOC"/>
    <property type="match status" value="1"/>
</dbReference>
<dbReference type="InterPro" id="IPR037523">
    <property type="entry name" value="VOC_core"/>
</dbReference>
<dbReference type="PANTHER" id="PTHR47802">
    <property type="entry name" value="GLYOXALASE FAMILY PROTEIN, EXPRESSED"/>
    <property type="match status" value="1"/>
</dbReference>
<feature type="domain" description="VOC" evidence="1">
    <location>
        <begin position="23"/>
        <end position="154"/>
    </location>
</feature>
<dbReference type="InterPro" id="IPR004360">
    <property type="entry name" value="Glyas_Fos-R_dOase_dom"/>
</dbReference>
<gene>
    <name evidence="2" type="ORF">COHA_006766</name>
</gene>
<sequence length="173" mass="19680">MIACAQASQCCAVSFTGLAAPTAADVKAALVCRLRRDVVLAAKQVLGFREIPRPDLGFPGHWLKGLGLMIHVIQNDPQVPRRHSHWKEEYSREPEAWFIRRGSHIALEVEDFEAAERSLRRHGVEYSRFLLPDVDMRQLFLFDPEGNGVELGQYEDTRRFLEEHGEQGGWLGE</sequence>
<protein>
    <recommendedName>
        <fullName evidence="1">VOC domain-containing protein</fullName>
    </recommendedName>
</protein>
<evidence type="ECO:0000259" key="1">
    <source>
        <dbReference type="PROSITE" id="PS51819"/>
    </source>
</evidence>
<dbReference type="AlphaFoldDB" id="A0AAD5DNE1"/>
<organism evidence="2 3">
    <name type="scientific">Chlorella ohadii</name>
    <dbReference type="NCBI Taxonomy" id="2649997"/>
    <lineage>
        <taxon>Eukaryota</taxon>
        <taxon>Viridiplantae</taxon>
        <taxon>Chlorophyta</taxon>
        <taxon>core chlorophytes</taxon>
        <taxon>Trebouxiophyceae</taxon>
        <taxon>Chlorellales</taxon>
        <taxon>Chlorellaceae</taxon>
        <taxon>Chlorella clade</taxon>
        <taxon>Chlorella</taxon>
    </lineage>
</organism>
<dbReference type="Pfam" id="PF00903">
    <property type="entry name" value="Glyoxalase"/>
    <property type="match status" value="1"/>
</dbReference>
<proteinExistence type="predicted"/>
<dbReference type="SUPFAM" id="SSF54593">
    <property type="entry name" value="Glyoxalase/Bleomycin resistance protein/Dihydroxybiphenyl dioxygenase"/>
    <property type="match status" value="1"/>
</dbReference>